<evidence type="ECO:0000313" key="4">
    <source>
        <dbReference type="Proteomes" id="UP000252355"/>
    </source>
</evidence>
<feature type="domain" description="Outer membrane lipoprotein BamD-like" evidence="2">
    <location>
        <begin position="3"/>
        <end position="77"/>
    </location>
</feature>
<keyword evidence="1" id="KW-0732">Signal</keyword>
<dbReference type="PANTHER" id="PTHR37423:SF6">
    <property type="entry name" value="CELL DIVISION COORDINATOR CPOB"/>
    <property type="match status" value="1"/>
</dbReference>
<dbReference type="AlphaFoldDB" id="A0A367ZRM8"/>
<proteinExistence type="predicted"/>
<dbReference type="Pfam" id="PF13525">
    <property type="entry name" value="YfiO"/>
    <property type="match status" value="1"/>
</dbReference>
<dbReference type="InterPro" id="IPR039565">
    <property type="entry name" value="BamD-like"/>
</dbReference>
<dbReference type="PANTHER" id="PTHR37423">
    <property type="entry name" value="SOLUBLE LYTIC MUREIN TRANSGLYCOSYLASE-RELATED"/>
    <property type="match status" value="1"/>
</dbReference>
<dbReference type="Pfam" id="PF13432">
    <property type="entry name" value="TPR_16"/>
    <property type="match status" value="1"/>
</dbReference>
<sequence length="184" mass="20759">MSATEKEFLQEGMTCLKNGDLERAEEIFKDFLRQFPGSDLADNACYQIAQINQKTGQKMKALSWLDYLLKNYPDSDAAYFAKDEREELQRELDAMVPGSPEEAFSKAKAAFEQGTHEVAEQLFREFLAHHGTHPLAGDAHYHLAVIYARQGRADAARRHGEILRRDFPGSDAAFMVGYLLGQKA</sequence>
<dbReference type="SUPFAM" id="SSF48452">
    <property type="entry name" value="TPR-like"/>
    <property type="match status" value="1"/>
</dbReference>
<evidence type="ECO:0000259" key="2">
    <source>
        <dbReference type="Pfam" id="PF13525"/>
    </source>
</evidence>
<name>A0A367ZRM8_9BACT</name>
<gene>
    <name evidence="3" type="ORF">OZSIB_3860</name>
</gene>
<protein>
    <recommendedName>
        <fullName evidence="2">Outer membrane lipoprotein BamD-like domain-containing protein</fullName>
    </recommendedName>
</protein>
<organism evidence="3 4">
    <name type="scientific">Candidatus Ozemobacter sibiricus</name>
    <dbReference type="NCBI Taxonomy" id="2268124"/>
    <lineage>
        <taxon>Bacteria</taxon>
        <taxon>Candidatus Ozemobacteria</taxon>
        <taxon>Candidatus Ozemobacterales</taxon>
        <taxon>Candidatus Ozemobacteraceae</taxon>
        <taxon>Candidatus Ozemobacter</taxon>
    </lineage>
</organism>
<evidence type="ECO:0000256" key="1">
    <source>
        <dbReference type="ARBA" id="ARBA00022729"/>
    </source>
</evidence>
<dbReference type="EMBL" id="QOQW01000009">
    <property type="protein sequence ID" value="RCK79991.1"/>
    <property type="molecule type" value="Genomic_DNA"/>
</dbReference>
<dbReference type="Gene3D" id="1.25.40.10">
    <property type="entry name" value="Tetratricopeptide repeat domain"/>
    <property type="match status" value="2"/>
</dbReference>
<dbReference type="InterPro" id="IPR011990">
    <property type="entry name" value="TPR-like_helical_dom_sf"/>
</dbReference>
<accession>A0A367ZRM8</accession>
<reference evidence="3 4" key="1">
    <citation type="submission" date="2018-05" db="EMBL/GenBank/DDBJ databases">
        <title>A metagenomic window into the 2 km-deep terrestrial subsurface aquifer revealed taxonomically and functionally diverse microbial community comprising novel uncultured bacterial lineages.</title>
        <authorList>
            <person name="Kadnikov V.V."/>
            <person name="Mardanov A.V."/>
            <person name="Beletsky A.V."/>
            <person name="Banks D."/>
            <person name="Pimenov N.V."/>
            <person name="Frank Y.A."/>
            <person name="Karnachuk O.V."/>
            <person name="Ravin N.V."/>
        </authorList>
    </citation>
    <scope>NUCLEOTIDE SEQUENCE [LARGE SCALE GENOMIC DNA]</scope>
    <source>
        <strain evidence="3">BY5</strain>
    </source>
</reference>
<comment type="caution">
    <text evidence="3">The sequence shown here is derived from an EMBL/GenBank/DDBJ whole genome shotgun (WGS) entry which is preliminary data.</text>
</comment>
<evidence type="ECO:0000313" key="3">
    <source>
        <dbReference type="EMBL" id="RCK79991.1"/>
    </source>
</evidence>
<dbReference type="Proteomes" id="UP000252355">
    <property type="component" value="Unassembled WGS sequence"/>
</dbReference>